<comment type="similarity">
    <text evidence="3">Belongs to the UbiH/COQ6 family.</text>
</comment>
<keyword evidence="6 10" id="KW-0560">Oxidoreductase</keyword>
<dbReference type="InterPro" id="IPR010971">
    <property type="entry name" value="UbiH/COQ6"/>
</dbReference>
<dbReference type="InterPro" id="IPR051205">
    <property type="entry name" value="UbiH/COQ6_monooxygenase"/>
</dbReference>
<keyword evidence="7" id="KW-0503">Monooxygenase</keyword>
<dbReference type="eggNOG" id="COG0654">
    <property type="taxonomic scope" value="Bacteria"/>
</dbReference>
<dbReference type="EC" id="1.14.13.-" evidence="10"/>
<evidence type="ECO:0000256" key="3">
    <source>
        <dbReference type="ARBA" id="ARBA00005349"/>
    </source>
</evidence>
<evidence type="ECO:0000313" key="10">
    <source>
        <dbReference type="EMBL" id="AAZ18488.1"/>
    </source>
</evidence>
<dbReference type="Gene3D" id="3.50.50.60">
    <property type="entry name" value="FAD/NAD(P)-binding domain"/>
    <property type="match status" value="2"/>
</dbReference>
<dbReference type="AlphaFoldDB" id="Q4FU20"/>
<comment type="cofactor">
    <cofactor evidence="1">
        <name>FAD</name>
        <dbReference type="ChEBI" id="CHEBI:57692"/>
    </cofactor>
</comment>
<evidence type="ECO:0000256" key="5">
    <source>
        <dbReference type="ARBA" id="ARBA00022827"/>
    </source>
</evidence>
<dbReference type="OrthoDB" id="9769565at2"/>
<feature type="compositionally biased region" description="Low complexity" evidence="8">
    <location>
        <begin position="102"/>
        <end position="113"/>
    </location>
</feature>
<feature type="region of interest" description="Disordered" evidence="8">
    <location>
        <begin position="102"/>
        <end position="122"/>
    </location>
</feature>
<evidence type="ECO:0000256" key="8">
    <source>
        <dbReference type="SAM" id="MobiDB-lite"/>
    </source>
</evidence>
<organism evidence="10 11">
    <name type="scientific">Psychrobacter arcticus (strain DSM 17307 / VKM B-2377 / 273-4)</name>
    <dbReference type="NCBI Taxonomy" id="259536"/>
    <lineage>
        <taxon>Bacteria</taxon>
        <taxon>Pseudomonadati</taxon>
        <taxon>Pseudomonadota</taxon>
        <taxon>Gammaproteobacteria</taxon>
        <taxon>Moraxellales</taxon>
        <taxon>Moraxellaceae</taxon>
        <taxon>Psychrobacter</taxon>
    </lineage>
</organism>
<feature type="domain" description="FAD-binding" evidence="9">
    <location>
        <begin position="6"/>
        <end position="384"/>
    </location>
</feature>
<dbReference type="RefSeq" id="WP_011279917.1">
    <property type="nucleotide sequence ID" value="NC_007204.1"/>
</dbReference>
<keyword evidence="5" id="KW-0274">FAD</keyword>
<dbReference type="InterPro" id="IPR018168">
    <property type="entry name" value="Ubi_Hdrlase_CS"/>
</dbReference>
<name>Q4FU20_PSYA2</name>
<evidence type="ECO:0000256" key="4">
    <source>
        <dbReference type="ARBA" id="ARBA00022630"/>
    </source>
</evidence>
<dbReference type="STRING" id="259536.Psyc_0629"/>
<keyword evidence="4" id="KW-0285">Flavoprotein</keyword>
<reference evidence="10 11" key="1">
    <citation type="journal article" date="2010" name="Appl. Environ. Microbiol.">
        <title>The genome sequence of Psychrobacter arcticus 273-4, a psychroactive Siberian permafrost bacterium, reveals mechanisms for adaptation to low-temperature growth.</title>
        <authorList>
            <person name="Ayala-del-Rio H.L."/>
            <person name="Chain P.S."/>
            <person name="Grzymski J.J."/>
            <person name="Ponder M.A."/>
            <person name="Ivanova N."/>
            <person name="Bergholz P.W."/>
            <person name="Di Bartolo G."/>
            <person name="Hauser L."/>
            <person name="Land M."/>
            <person name="Bakermans C."/>
            <person name="Rodrigues D."/>
            <person name="Klappenbach J."/>
            <person name="Zarka D."/>
            <person name="Larimer F."/>
            <person name="Richardson P."/>
            <person name="Murray A."/>
            <person name="Thomashow M."/>
            <person name="Tiedje J.M."/>
        </authorList>
    </citation>
    <scope>NUCLEOTIDE SEQUENCE [LARGE SCALE GENOMIC DNA]</scope>
    <source>
        <strain evidence="11">DSM 17307 / VKM B-2377 / 273-4</strain>
    </source>
</reference>
<dbReference type="PANTHER" id="PTHR43876">
    <property type="entry name" value="UBIQUINONE BIOSYNTHESIS MONOOXYGENASE COQ6, MITOCHONDRIAL"/>
    <property type="match status" value="1"/>
</dbReference>
<proteinExistence type="inferred from homology"/>
<protein>
    <submittedName>
        <fullName evidence="10">2-octaprenyl-3-methyl-6-methoxy-1,4-benzoquinol hydroxylase</fullName>
        <ecNumber evidence="10">1.14.13.-</ecNumber>
    </submittedName>
</protein>
<accession>Q4FU20</accession>
<sequence>MKNNHTLIIGGGIVGATLALKLAQDNKPVTLIDARPKRSEADWQQVLGQRDARVYALSLASIHLLKEVGAWQKIAASERKADYSQMQVWQLNGMGELLFGDSGDSNSSTGNSNVANNNDNTEPKMLGSMVEPAVIEHALWQRLSAPDVSQYLTVIAGHKVVDMDWLGATQGYRVTLDNGDVIDARLLVGADGRGSFVRKQAGIELDVLDYNQTAICCAIQTEKPHLATARQAMLPTGTLALLPLADITDEDKANPQHWQSIVWTLPRNQALALVAEHPCYIADKLAAASHYELGAIHKIESIASFPLAAQQAKSYVADNLVLIGDAAHGVHPLAGQGLNLGMLDVRALSKQLAHDYNRSGGTLWGANQTLRSYERLRRPHNSLMMHSFSALNWLFAGSLAQIRPVQQLRNEGMYRVSKIKPLMRLFAKQASGV</sequence>
<evidence type="ECO:0000259" key="9">
    <source>
        <dbReference type="Pfam" id="PF01494"/>
    </source>
</evidence>
<dbReference type="GO" id="GO:0004497">
    <property type="term" value="F:monooxygenase activity"/>
    <property type="evidence" value="ECO:0007669"/>
    <property type="project" value="UniProtKB-KW"/>
</dbReference>
<keyword evidence="11" id="KW-1185">Reference proteome</keyword>
<dbReference type="Pfam" id="PF01494">
    <property type="entry name" value="FAD_binding_3"/>
    <property type="match status" value="1"/>
</dbReference>
<dbReference type="GO" id="GO:0006744">
    <property type="term" value="P:ubiquinone biosynthetic process"/>
    <property type="evidence" value="ECO:0007669"/>
    <property type="project" value="UniProtKB-UniPathway"/>
</dbReference>
<dbReference type="SUPFAM" id="SSF51905">
    <property type="entry name" value="FAD/NAD(P)-binding domain"/>
    <property type="match status" value="1"/>
</dbReference>
<evidence type="ECO:0000313" key="11">
    <source>
        <dbReference type="Proteomes" id="UP000000546"/>
    </source>
</evidence>
<comment type="pathway">
    <text evidence="2">Cofactor biosynthesis; ubiquinone biosynthesis.</text>
</comment>
<dbReference type="GO" id="GO:0071949">
    <property type="term" value="F:FAD binding"/>
    <property type="evidence" value="ECO:0007669"/>
    <property type="project" value="InterPro"/>
</dbReference>
<evidence type="ECO:0000256" key="1">
    <source>
        <dbReference type="ARBA" id="ARBA00001974"/>
    </source>
</evidence>
<gene>
    <name evidence="10" type="ordered locus">Psyc_0629</name>
</gene>
<dbReference type="KEGG" id="par:Psyc_0629"/>
<dbReference type="HOGENOM" id="CLU_009665_8_3_6"/>
<evidence type="ECO:0000256" key="6">
    <source>
        <dbReference type="ARBA" id="ARBA00023002"/>
    </source>
</evidence>
<dbReference type="DNASU" id="3514751"/>
<dbReference type="PROSITE" id="PS01304">
    <property type="entry name" value="UBIH"/>
    <property type="match status" value="1"/>
</dbReference>
<dbReference type="PRINTS" id="PR00420">
    <property type="entry name" value="RNGMNOXGNASE"/>
</dbReference>
<evidence type="ECO:0000256" key="2">
    <source>
        <dbReference type="ARBA" id="ARBA00004749"/>
    </source>
</evidence>
<dbReference type="PANTHER" id="PTHR43876:SF7">
    <property type="entry name" value="UBIQUINONE BIOSYNTHESIS MONOOXYGENASE COQ6, MITOCHONDRIAL"/>
    <property type="match status" value="1"/>
</dbReference>
<dbReference type="Proteomes" id="UP000000546">
    <property type="component" value="Chromosome"/>
</dbReference>
<dbReference type="InterPro" id="IPR036188">
    <property type="entry name" value="FAD/NAD-bd_sf"/>
</dbReference>
<dbReference type="InterPro" id="IPR002938">
    <property type="entry name" value="FAD-bd"/>
</dbReference>
<dbReference type="NCBIfam" id="TIGR01988">
    <property type="entry name" value="Ubi-OHases"/>
    <property type="match status" value="1"/>
</dbReference>
<dbReference type="UniPathway" id="UPA00232"/>
<dbReference type="EMBL" id="CP000082">
    <property type="protein sequence ID" value="AAZ18488.1"/>
    <property type="molecule type" value="Genomic_DNA"/>
</dbReference>
<dbReference type="GO" id="GO:0016705">
    <property type="term" value="F:oxidoreductase activity, acting on paired donors, with incorporation or reduction of molecular oxygen"/>
    <property type="evidence" value="ECO:0007669"/>
    <property type="project" value="InterPro"/>
</dbReference>
<evidence type="ECO:0000256" key="7">
    <source>
        <dbReference type="ARBA" id="ARBA00023033"/>
    </source>
</evidence>